<dbReference type="InterPro" id="IPR043894">
    <property type="entry name" value="MupG_C"/>
</dbReference>
<organism evidence="3 4">
    <name type="scientific">Corticicoccus populi</name>
    <dbReference type="NCBI Taxonomy" id="1812821"/>
    <lineage>
        <taxon>Bacteria</taxon>
        <taxon>Bacillati</taxon>
        <taxon>Bacillota</taxon>
        <taxon>Bacilli</taxon>
        <taxon>Bacillales</taxon>
        <taxon>Staphylococcaceae</taxon>
        <taxon>Corticicoccus</taxon>
    </lineage>
</organism>
<dbReference type="Pfam" id="PF19200">
    <property type="entry name" value="MupG_N"/>
    <property type="match status" value="1"/>
</dbReference>
<gene>
    <name evidence="3" type="ORF">ACFSX4_09005</name>
</gene>
<protein>
    <submittedName>
        <fullName evidence="3">MupG family TIM beta-alpha barrel fold protein</fullName>
    </submittedName>
</protein>
<dbReference type="InterPro" id="IPR043797">
    <property type="entry name" value="MupG_N"/>
</dbReference>
<comment type="caution">
    <text evidence="3">The sequence shown here is derived from an EMBL/GenBank/DDBJ whole genome shotgun (WGS) entry which is preliminary data.</text>
</comment>
<dbReference type="PANTHER" id="PTHR38435:SF2">
    <property type="entry name" value="DUF871 DOMAIN-CONTAINING PROTEIN"/>
    <property type="match status" value="1"/>
</dbReference>
<name>A0ABW5WWU8_9STAP</name>
<dbReference type="Gene3D" id="2.40.100.10">
    <property type="entry name" value="Cyclophilin-like"/>
    <property type="match status" value="1"/>
</dbReference>
<accession>A0ABW5WWU8</accession>
<evidence type="ECO:0000259" key="2">
    <source>
        <dbReference type="Pfam" id="PF19200"/>
    </source>
</evidence>
<dbReference type="InterPro" id="IPR008589">
    <property type="entry name" value="MupG"/>
</dbReference>
<dbReference type="RefSeq" id="WP_377773786.1">
    <property type="nucleotide sequence ID" value="NZ_JBHUOQ010000003.1"/>
</dbReference>
<dbReference type="EMBL" id="JBHUOQ010000003">
    <property type="protein sequence ID" value="MFD2830599.1"/>
    <property type="molecule type" value="Genomic_DNA"/>
</dbReference>
<reference evidence="4" key="1">
    <citation type="journal article" date="2019" name="Int. J. Syst. Evol. Microbiol.">
        <title>The Global Catalogue of Microorganisms (GCM) 10K type strain sequencing project: providing services to taxonomists for standard genome sequencing and annotation.</title>
        <authorList>
            <consortium name="The Broad Institute Genomics Platform"/>
            <consortium name="The Broad Institute Genome Sequencing Center for Infectious Disease"/>
            <person name="Wu L."/>
            <person name="Ma J."/>
        </authorList>
    </citation>
    <scope>NUCLEOTIDE SEQUENCE [LARGE SCALE GENOMIC DNA]</scope>
    <source>
        <strain evidence="4">KCTC 33575</strain>
    </source>
</reference>
<dbReference type="InterPro" id="IPR013785">
    <property type="entry name" value="Aldolase_TIM"/>
</dbReference>
<keyword evidence="4" id="KW-1185">Reference proteome</keyword>
<dbReference type="Gene3D" id="3.20.20.70">
    <property type="entry name" value="Aldolase class I"/>
    <property type="match status" value="1"/>
</dbReference>
<dbReference type="Proteomes" id="UP001597519">
    <property type="component" value="Unassembled WGS sequence"/>
</dbReference>
<dbReference type="Pfam" id="PF05913">
    <property type="entry name" value="MupG_C"/>
    <property type="match status" value="1"/>
</dbReference>
<feature type="domain" description="6-phospho-N-acetylmuramidase N-terminal" evidence="2">
    <location>
        <begin position="7"/>
        <end position="217"/>
    </location>
</feature>
<evidence type="ECO:0000313" key="3">
    <source>
        <dbReference type="EMBL" id="MFD2830599.1"/>
    </source>
</evidence>
<proteinExistence type="predicted"/>
<dbReference type="InterPro" id="IPR029000">
    <property type="entry name" value="Cyclophilin-like_dom_sf"/>
</dbReference>
<sequence>MTLIERSFYPGTTETIDDLKKEYGMTGTEYVFTSMQLNHDSFKWMTSLFDSGYQVITDISKETLRALDMTVEMLYQKYPQIICRLDDGNSEAEILSLSERHAVILNASTVSDTLLEKINSKHKISAMFNYYPKPLTGMTEAAVKELTEKLQEKGMEVYGFIPGSMSRRGPVHAGLPTIEAHRYDGTIKNYLSLKSLNIDKVFLGDEYLTECEVTELAALKDGVLKMKISTEYPDIFEKVNDFKVSARRDQSAYLHRFSGTRGQLRKFTLKDSDRVKLISKGDILIDGPETPRYAGEIQIARRDAFAGNYPFYKIGETAEENLLEYIPEQYTIQFEWE</sequence>
<dbReference type="SUPFAM" id="SSF50891">
    <property type="entry name" value="Cyclophilin-like"/>
    <property type="match status" value="1"/>
</dbReference>
<dbReference type="SUPFAM" id="SSF51445">
    <property type="entry name" value="(Trans)glycosidases"/>
    <property type="match status" value="1"/>
</dbReference>
<dbReference type="InterPro" id="IPR017853">
    <property type="entry name" value="GH"/>
</dbReference>
<feature type="domain" description="6-phospho-N-acetylmuramidase C-terminal" evidence="1">
    <location>
        <begin position="224"/>
        <end position="334"/>
    </location>
</feature>
<evidence type="ECO:0000313" key="4">
    <source>
        <dbReference type="Proteomes" id="UP001597519"/>
    </source>
</evidence>
<evidence type="ECO:0000259" key="1">
    <source>
        <dbReference type="Pfam" id="PF05913"/>
    </source>
</evidence>
<dbReference type="PANTHER" id="PTHR38435">
    <property type="match status" value="1"/>
</dbReference>